<feature type="domain" description="MRH" evidence="15">
    <location>
        <begin position="1367"/>
        <end position="1472"/>
    </location>
</feature>
<dbReference type="OrthoDB" id="3237269at2759"/>
<comment type="caution">
    <text evidence="16">The sequence shown here is derived from an EMBL/GenBank/DDBJ whole genome shotgun (WGS) entry which is preliminary data.</text>
</comment>
<dbReference type="Gene3D" id="2.70.130.10">
    <property type="entry name" value="Mannose-6-phosphate receptor binding domain"/>
    <property type="match status" value="1"/>
</dbReference>
<dbReference type="PANTHER" id="PTHR22762">
    <property type="entry name" value="ALPHA-GLUCOSIDASE"/>
    <property type="match status" value="1"/>
</dbReference>
<dbReference type="GO" id="GO:0005975">
    <property type="term" value="P:carbohydrate metabolic process"/>
    <property type="evidence" value="ECO:0007669"/>
    <property type="project" value="InterPro"/>
</dbReference>
<dbReference type="CDD" id="cd14752">
    <property type="entry name" value="GH31_N"/>
    <property type="match status" value="1"/>
</dbReference>
<evidence type="ECO:0000256" key="4">
    <source>
        <dbReference type="ARBA" id="ARBA00022387"/>
    </source>
</evidence>
<dbReference type="InterPro" id="IPR044865">
    <property type="entry name" value="MRH_dom"/>
</dbReference>
<evidence type="ECO:0000256" key="8">
    <source>
        <dbReference type="ARBA" id="ARBA00023157"/>
    </source>
</evidence>
<dbReference type="EMBL" id="MCGR01000006">
    <property type="protein sequence ID" value="ORY89292.1"/>
    <property type="molecule type" value="Genomic_DNA"/>
</dbReference>
<dbReference type="PROSITE" id="PS00129">
    <property type="entry name" value="GLYCOSYL_HYDROL_F31_1"/>
    <property type="match status" value="1"/>
</dbReference>
<dbReference type="InterPro" id="IPR033403">
    <property type="entry name" value="DUF5110"/>
</dbReference>
<comment type="subcellular location">
    <subcellularLocation>
        <location evidence="1">Endoplasmic reticulum</location>
    </subcellularLocation>
</comment>
<dbReference type="STRING" id="106004.A0A1Y2G0B3"/>
<evidence type="ECO:0000256" key="1">
    <source>
        <dbReference type="ARBA" id="ARBA00004240"/>
    </source>
</evidence>
<keyword evidence="8" id="KW-1015">Disulfide bond</keyword>
<keyword evidence="9" id="KW-0325">Glycoprotein</keyword>
<dbReference type="Pfam" id="PF21365">
    <property type="entry name" value="Glyco_hydro_31_3rd"/>
    <property type="match status" value="1"/>
</dbReference>
<keyword evidence="6 16" id="KW-0378">Hydrolase</keyword>
<dbReference type="Pfam" id="PF17137">
    <property type="entry name" value="DUF5110"/>
    <property type="match status" value="1"/>
</dbReference>
<dbReference type="InterPro" id="IPR013780">
    <property type="entry name" value="Glyco_hydro_b"/>
</dbReference>
<dbReference type="CDD" id="cd06603">
    <property type="entry name" value="GH31_GANC_GANAB_alpha"/>
    <property type="match status" value="1"/>
</dbReference>
<dbReference type="Pfam" id="PF01055">
    <property type="entry name" value="Glyco_hydro_31_2nd"/>
    <property type="match status" value="1"/>
</dbReference>
<dbReference type="SUPFAM" id="SSF74650">
    <property type="entry name" value="Galactose mutarotase-like"/>
    <property type="match status" value="1"/>
</dbReference>
<organism evidence="16 17">
    <name type="scientific">Leucosporidium creatinivorum</name>
    <dbReference type="NCBI Taxonomy" id="106004"/>
    <lineage>
        <taxon>Eukaryota</taxon>
        <taxon>Fungi</taxon>
        <taxon>Dikarya</taxon>
        <taxon>Basidiomycota</taxon>
        <taxon>Pucciniomycotina</taxon>
        <taxon>Microbotryomycetes</taxon>
        <taxon>Leucosporidiales</taxon>
        <taxon>Leucosporidium</taxon>
    </lineage>
</organism>
<dbReference type="InterPro" id="IPR009011">
    <property type="entry name" value="Man6P_isomerase_rcpt-bd_dom_sf"/>
</dbReference>
<dbReference type="InterPro" id="IPR002172">
    <property type="entry name" value="LDrepeatLR_classA_rpt"/>
</dbReference>
<evidence type="ECO:0000313" key="16">
    <source>
        <dbReference type="EMBL" id="ORY89292.1"/>
    </source>
</evidence>
<dbReference type="InterPro" id="IPR048395">
    <property type="entry name" value="Glyco_hydro_31_C"/>
</dbReference>
<dbReference type="Pfam" id="PF12999">
    <property type="entry name" value="PRKCSH-like"/>
    <property type="match status" value="1"/>
</dbReference>
<keyword evidence="5 14" id="KW-0732">Signal</keyword>
<feature type="coiled-coil region" evidence="12">
    <location>
        <begin position="1104"/>
        <end position="1175"/>
    </location>
</feature>
<feature type="region of interest" description="Disordered" evidence="13">
    <location>
        <begin position="1217"/>
        <end position="1236"/>
    </location>
</feature>
<accession>A0A1Y2G0B3</accession>
<dbReference type="Pfam" id="PF13015">
    <property type="entry name" value="PRKCSH_1"/>
    <property type="match status" value="1"/>
</dbReference>
<evidence type="ECO:0000259" key="15">
    <source>
        <dbReference type="PROSITE" id="PS51914"/>
    </source>
</evidence>
<dbReference type="InParanoid" id="A0A1Y2G0B3"/>
<dbReference type="Proteomes" id="UP000193467">
    <property type="component" value="Unassembled WGS sequence"/>
</dbReference>
<dbReference type="InterPro" id="IPR030458">
    <property type="entry name" value="Glyco_hydro_31_AS"/>
</dbReference>
<name>A0A1Y2G0B3_9BASI</name>
<evidence type="ECO:0000256" key="5">
    <source>
        <dbReference type="ARBA" id="ARBA00022729"/>
    </source>
</evidence>
<sequence>MVLRSPRRYWAIPPLLLVLLLVFSSPTSAVKRHDFKTCSQSGFCRRNRALADRAVEHKSFNSPYSLEQPSFVANSFHAAISNALFPSIHFSLEVRFQKDGVARILMDEVDGLRQRYNEAGMWAVQTEPLLADESDFEVDIGAERTSIKYANGRHELQVQHQPLLLTFYRDGQPHIVINERSLLNMEHFRVKAIGGEPEEVVVQDAEHPEEQKVIVREEAFPGFLPKDEDGMWEETFGGKTDPKPKGPESLSLDITFPGYEHVYGIPQHASSLSLKQTRGGDGAYTDPYRLYNLDVFEYDADSEMAIYGAIPFMKAHRAGSTVGVFLVSGSEAWIDITKQPTSKEVTSSFKKFKKSSTKGADAGPSASTTSTHWMAESGILDLFVFLGPSSADIFQQYTALTGRAPLPQLFATAYHQCRWNYLNQADVQDVQTRFDEADIPMDVMWLDIEYAEEHKYFIWDRRNFPEPEKMQDDLAARGRKLVAIVDPHIKRDKNLYIYTEAQELDILSKTADGKEFEGWCWTGSSAWTDWFHPASWQWWIDQFKFSKFKGSTKNLFVWNDMNEPSIFNGPEITMQKDTIHYGGWEHRDVHNIGGMIYQNVTAQGLIEREEIPKRPFVLTRAFYAGSQRFGAMWTGDNLGTWPHLASTVPMLLTNGIAGMVFAGSDVGGFFGNPEAEMMVRWYQVGAFSPFFRAHGHIDTKRREPYLFDQPYQGYIRDSIRLRYTLLPTLYTAFYEASLDGTPILRPQYVVFPDDPNGFAIDDQFYFGSSGLLVKPVVKEGATDAEVYISDQQPYYHYTTDDVYFGVANGGTHVKVPAPLDSTPILQRGGSILPRRDLVRRSSTLAWRDPITLVVAADLTGKSASGSLYLDDGESYAYEKGEFVSRKFDLKVGNSKTLVLNSRSAYVSKESALANYDPSGNEWAKKIADVVVREIVILGLETKPSCIKLAGSSVGLDFEWIEGVAATASRRKSGKGASKLVIKDAGASIIHDWDITLEFGANSCSTTPAIDYDAALQSPECPAGRFLCRNEGHIPSCILRSRFNDGICDPECCDGSDETDGKVRCANRCQRVGFEHKKKVAEEARKTRVGAAVRKEYETFGAKEKAKLEAEVEKVKGDLRRLEQKEHAAKASLEALENAEAGEIERKKESVLYQKIVEMQEAIKALREHRTNLEGHISDLSGILSDLSRDFNPNYQDMAVLGASRAYKDWQVANGLLSADESSESDSESAPAPPAVPIADEIKDYSDRELKAMEEEDPLSLIDSLNSRVGTPVLSTVTSLFRIDDYVPDVWRPKYDSYKKSFVDLLVRTGIVYAPSTTQSDRPELARARTSHSSILDEIKGAEGKLSSAEESLNTDWGRDWEWKKLDGTCVEQNLGEYTYSLCFFGEAVQKSNNNNQRSSLGKFQGWAEGEEKGSDAYYSKQLYADGQRCWNGPARSAKVDLICGTTNALINVAEPEKCTYLFQVSTPAVCIVKDELPTGEAASAPKDEL</sequence>
<keyword evidence="10" id="KW-0326">Glycosidase</keyword>
<dbReference type="FunCoup" id="A0A1Y2G0B3">
    <property type="interactions" value="413"/>
</dbReference>
<protein>
    <recommendedName>
        <fullName evidence="4">Glucosidase 2 subunit beta</fullName>
    </recommendedName>
    <alternativeName>
        <fullName evidence="11">Glucosidase II subunit alpha</fullName>
    </alternativeName>
</protein>
<comment type="similarity">
    <text evidence="3">Belongs to the glycosyl hydrolase 31 family.</text>
</comment>
<dbReference type="GO" id="GO:0006491">
    <property type="term" value="P:N-glycan processing"/>
    <property type="evidence" value="ECO:0007669"/>
    <property type="project" value="TreeGrafter"/>
</dbReference>
<evidence type="ECO:0000256" key="12">
    <source>
        <dbReference type="SAM" id="Coils"/>
    </source>
</evidence>
<evidence type="ECO:0000256" key="6">
    <source>
        <dbReference type="ARBA" id="ARBA00022801"/>
    </source>
</evidence>
<dbReference type="Gene3D" id="2.60.40.1180">
    <property type="entry name" value="Golgi alpha-mannosidase II"/>
    <property type="match status" value="2"/>
</dbReference>
<evidence type="ECO:0000256" key="11">
    <source>
        <dbReference type="ARBA" id="ARBA00042895"/>
    </source>
</evidence>
<dbReference type="GO" id="GO:0090599">
    <property type="term" value="F:alpha-glucosidase activity"/>
    <property type="evidence" value="ECO:0007669"/>
    <property type="project" value="TreeGrafter"/>
</dbReference>
<proteinExistence type="inferred from homology"/>
<evidence type="ECO:0000256" key="3">
    <source>
        <dbReference type="ARBA" id="ARBA00007806"/>
    </source>
</evidence>
<dbReference type="InterPro" id="IPR028146">
    <property type="entry name" value="PRKCSH_N"/>
</dbReference>
<dbReference type="PROSITE" id="PS51914">
    <property type="entry name" value="MRH"/>
    <property type="match status" value="1"/>
</dbReference>
<keyword evidence="17" id="KW-1185">Reference proteome</keyword>
<dbReference type="SUPFAM" id="SSF51011">
    <property type="entry name" value="Glycosyl hydrolase domain"/>
    <property type="match status" value="1"/>
</dbReference>
<evidence type="ECO:0000256" key="2">
    <source>
        <dbReference type="ARBA" id="ARBA00004833"/>
    </source>
</evidence>
<dbReference type="GO" id="GO:0030246">
    <property type="term" value="F:carbohydrate binding"/>
    <property type="evidence" value="ECO:0007669"/>
    <property type="project" value="InterPro"/>
</dbReference>
<dbReference type="SUPFAM" id="SSF50911">
    <property type="entry name" value="Mannose 6-phosphate receptor domain"/>
    <property type="match status" value="1"/>
</dbReference>
<dbReference type="InterPro" id="IPR036607">
    <property type="entry name" value="PRKCSH"/>
</dbReference>
<dbReference type="PROSITE" id="PS50068">
    <property type="entry name" value="LDLRA_2"/>
    <property type="match status" value="1"/>
</dbReference>
<dbReference type="Gene3D" id="3.20.20.80">
    <property type="entry name" value="Glycosidases"/>
    <property type="match status" value="1"/>
</dbReference>
<dbReference type="SUPFAM" id="SSF51445">
    <property type="entry name" value="(Trans)glycosidases"/>
    <property type="match status" value="1"/>
</dbReference>
<dbReference type="InterPro" id="IPR025887">
    <property type="entry name" value="Glyco_hydro_31_N_dom"/>
</dbReference>
<keyword evidence="12" id="KW-0175">Coiled coil</keyword>
<evidence type="ECO:0000256" key="9">
    <source>
        <dbReference type="ARBA" id="ARBA00023180"/>
    </source>
</evidence>
<comment type="pathway">
    <text evidence="2">Glycan metabolism; N-glycan metabolism.</text>
</comment>
<evidence type="ECO:0000256" key="13">
    <source>
        <dbReference type="SAM" id="MobiDB-lite"/>
    </source>
</evidence>
<evidence type="ECO:0000313" key="17">
    <source>
        <dbReference type="Proteomes" id="UP000193467"/>
    </source>
</evidence>
<feature type="chain" id="PRO_5012078964" description="Glucosidase 2 subunit beta" evidence="14">
    <location>
        <begin position="30"/>
        <end position="1489"/>
    </location>
</feature>
<dbReference type="GO" id="GO:0017177">
    <property type="term" value="C:glucosidase II complex"/>
    <property type="evidence" value="ECO:0007669"/>
    <property type="project" value="TreeGrafter"/>
</dbReference>
<dbReference type="PANTHER" id="PTHR22762:SF54">
    <property type="entry name" value="BCDNA.GH04962"/>
    <property type="match status" value="1"/>
</dbReference>
<dbReference type="InterPro" id="IPR017853">
    <property type="entry name" value="GH"/>
</dbReference>
<keyword evidence="7" id="KW-0256">Endoplasmic reticulum</keyword>
<feature type="signal peptide" evidence="14">
    <location>
        <begin position="1"/>
        <end position="29"/>
    </location>
</feature>
<evidence type="ECO:0000256" key="7">
    <source>
        <dbReference type="ARBA" id="ARBA00022824"/>
    </source>
</evidence>
<dbReference type="Gene3D" id="2.60.40.1760">
    <property type="entry name" value="glycosyl hydrolase (family 31)"/>
    <property type="match status" value="1"/>
</dbReference>
<dbReference type="Pfam" id="PF13802">
    <property type="entry name" value="Gal_mutarotas_2"/>
    <property type="match status" value="1"/>
</dbReference>
<evidence type="ECO:0000256" key="14">
    <source>
        <dbReference type="SAM" id="SignalP"/>
    </source>
</evidence>
<dbReference type="InterPro" id="IPR011013">
    <property type="entry name" value="Gal_mutarotase_sf_dom"/>
</dbReference>
<dbReference type="InterPro" id="IPR000322">
    <property type="entry name" value="Glyco_hydro_31_TIM"/>
</dbReference>
<gene>
    <name evidence="16" type="ORF">BCR35DRAFT_300413</name>
</gene>
<evidence type="ECO:0000256" key="10">
    <source>
        <dbReference type="ARBA" id="ARBA00023295"/>
    </source>
</evidence>
<reference evidence="16 17" key="1">
    <citation type="submission" date="2016-07" db="EMBL/GenBank/DDBJ databases">
        <title>Pervasive Adenine N6-methylation of Active Genes in Fungi.</title>
        <authorList>
            <consortium name="DOE Joint Genome Institute"/>
            <person name="Mondo S.J."/>
            <person name="Dannebaum R.O."/>
            <person name="Kuo R.C."/>
            <person name="Labutti K."/>
            <person name="Haridas S."/>
            <person name="Kuo A."/>
            <person name="Salamov A."/>
            <person name="Ahrendt S.R."/>
            <person name="Lipzen A."/>
            <person name="Sullivan W."/>
            <person name="Andreopoulos W.B."/>
            <person name="Clum A."/>
            <person name="Lindquist E."/>
            <person name="Daum C."/>
            <person name="Ramamoorthy G.K."/>
            <person name="Gryganskyi A."/>
            <person name="Culley D."/>
            <person name="Magnuson J.K."/>
            <person name="James T.Y."/>
            <person name="O'Malley M.A."/>
            <person name="Stajich J.E."/>
            <person name="Spatafora J.W."/>
            <person name="Visel A."/>
            <person name="Grigoriev I.V."/>
        </authorList>
    </citation>
    <scope>NUCLEOTIDE SEQUENCE [LARGE SCALE GENOMIC DNA]</scope>
    <source>
        <strain evidence="16 17">62-1032</strain>
    </source>
</reference>